<keyword evidence="1" id="KW-0732">Signal</keyword>
<feature type="chain" id="PRO_5013072163" evidence="1">
    <location>
        <begin position="20"/>
        <end position="90"/>
    </location>
</feature>
<gene>
    <name evidence="2" type="ORF">BCV72DRAFT_91091</name>
</gene>
<evidence type="ECO:0000313" key="2">
    <source>
        <dbReference type="EMBL" id="ORE00901.1"/>
    </source>
</evidence>
<sequence length="90" mass="10229">MKFLWTALTFCLLICLVSAYDCEWKSCFGASDHDTLQCCGTSSPGRWSSAGDCEVMRGYGKIFDDCCWQKYRSPTITSNGYHKCKHAHRI</sequence>
<name>A0A1X0QMD8_RHIZD</name>
<accession>A0A1X0QMD8</accession>
<protein>
    <submittedName>
        <fullName evidence="2">Uncharacterized protein</fullName>
    </submittedName>
</protein>
<evidence type="ECO:0000256" key="1">
    <source>
        <dbReference type="SAM" id="SignalP"/>
    </source>
</evidence>
<dbReference type="VEuPathDB" id="FungiDB:BCV72DRAFT_91091"/>
<dbReference type="EMBL" id="KV922228">
    <property type="protein sequence ID" value="ORE00901.1"/>
    <property type="molecule type" value="Genomic_DNA"/>
</dbReference>
<feature type="signal peptide" evidence="1">
    <location>
        <begin position="1"/>
        <end position="19"/>
    </location>
</feature>
<proteinExistence type="predicted"/>
<dbReference type="AlphaFoldDB" id="A0A1X0QMD8"/>
<dbReference type="Proteomes" id="UP000242414">
    <property type="component" value="Unassembled WGS sequence"/>
</dbReference>
<organism evidence="2">
    <name type="scientific">Rhizopus microsporus var. microsporus</name>
    <dbReference type="NCBI Taxonomy" id="86635"/>
    <lineage>
        <taxon>Eukaryota</taxon>
        <taxon>Fungi</taxon>
        <taxon>Fungi incertae sedis</taxon>
        <taxon>Mucoromycota</taxon>
        <taxon>Mucoromycotina</taxon>
        <taxon>Mucoromycetes</taxon>
        <taxon>Mucorales</taxon>
        <taxon>Mucorineae</taxon>
        <taxon>Rhizopodaceae</taxon>
        <taxon>Rhizopus</taxon>
    </lineage>
</organism>
<reference evidence="2" key="1">
    <citation type="journal article" date="2016" name="Proc. Natl. Acad. Sci. U.S.A.">
        <title>Lipid metabolic changes in an early divergent fungus govern the establishment of a mutualistic symbiosis with endobacteria.</title>
        <authorList>
            <person name="Lastovetsky O.A."/>
            <person name="Gaspar M.L."/>
            <person name="Mondo S.J."/>
            <person name="LaButti K.M."/>
            <person name="Sandor L."/>
            <person name="Grigoriev I.V."/>
            <person name="Henry S.A."/>
            <person name="Pawlowska T.E."/>
        </authorList>
    </citation>
    <scope>NUCLEOTIDE SEQUENCE [LARGE SCALE GENOMIC DNA]</scope>
    <source>
        <strain evidence="2">ATCC 52814</strain>
    </source>
</reference>